<gene>
    <name evidence="9" type="ORF">GCM10022288_12710</name>
</gene>
<dbReference type="InterPro" id="IPR020456">
    <property type="entry name" value="Acylphosphatase"/>
</dbReference>
<comment type="similarity">
    <text evidence="1 7">Belongs to the acylphosphatase family.</text>
</comment>
<dbReference type="InterPro" id="IPR017968">
    <property type="entry name" value="Acylphosphatase_CS"/>
</dbReference>
<accession>A0ABP8AQM3</accession>
<protein>
    <recommendedName>
        <fullName evidence="3 5">Acylphosphatase</fullName>
        <ecNumber evidence="2 5">3.6.1.7</ecNumber>
    </recommendedName>
</protein>
<evidence type="ECO:0000256" key="6">
    <source>
        <dbReference type="RuleBase" id="RU000553"/>
    </source>
</evidence>
<comment type="caution">
    <text evidence="9">The sequence shown here is derived from an EMBL/GenBank/DDBJ whole genome shotgun (WGS) entry which is preliminary data.</text>
</comment>
<evidence type="ECO:0000256" key="1">
    <source>
        <dbReference type="ARBA" id="ARBA00005614"/>
    </source>
</evidence>
<reference evidence="10" key="1">
    <citation type="journal article" date="2019" name="Int. J. Syst. Evol. Microbiol.">
        <title>The Global Catalogue of Microorganisms (GCM) 10K type strain sequencing project: providing services to taxonomists for standard genome sequencing and annotation.</title>
        <authorList>
            <consortium name="The Broad Institute Genomics Platform"/>
            <consortium name="The Broad Institute Genome Sequencing Center for Infectious Disease"/>
            <person name="Wu L."/>
            <person name="Ma J."/>
        </authorList>
    </citation>
    <scope>NUCLEOTIDE SEQUENCE [LARGE SCALE GENOMIC DNA]</scope>
    <source>
        <strain evidence="10">JCM 17593</strain>
    </source>
</reference>
<evidence type="ECO:0000256" key="3">
    <source>
        <dbReference type="ARBA" id="ARBA00015991"/>
    </source>
</evidence>
<proteinExistence type="inferred from homology"/>
<evidence type="ECO:0000256" key="4">
    <source>
        <dbReference type="ARBA" id="ARBA00047645"/>
    </source>
</evidence>
<feature type="active site" evidence="5">
    <location>
        <position position="15"/>
    </location>
</feature>
<keyword evidence="5 6" id="KW-0378">Hydrolase</keyword>
<dbReference type="InterPro" id="IPR001792">
    <property type="entry name" value="Acylphosphatase-like_dom"/>
</dbReference>
<dbReference type="Gene3D" id="3.30.70.100">
    <property type="match status" value="1"/>
</dbReference>
<dbReference type="InterPro" id="IPR036046">
    <property type="entry name" value="Acylphosphatase-like_dom_sf"/>
</dbReference>
<dbReference type="Pfam" id="PF00708">
    <property type="entry name" value="Acylphosphatase"/>
    <property type="match status" value="1"/>
</dbReference>
<feature type="active site" evidence="5">
    <location>
        <position position="33"/>
    </location>
</feature>
<evidence type="ECO:0000313" key="9">
    <source>
        <dbReference type="EMBL" id="GAA4187559.1"/>
    </source>
</evidence>
<sequence>MRAVVTGDVQGVGFRYAARDHALELGLAGWVRNTPHGAVEAEIEGESGVVERMLAWLDRGPQAARVASVEVTEIPVVHETAFAIRS</sequence>
<dbReference type="PANTHER" id="PTHR47268:SF4">
    <property type="entry name" value="ACYLPHOSPHATASE"/>
    <property type="match status" value="1"/>
</dbReference>
<organism evidence="9 10">
    <name type="scientific">Gryllotalpicola kribbensis</name>
    <dbReference type="NCBI Taxonomy" id="993084"/>
    <lineage>
        <taxon>Bacteria</taxon>
        <taxon>Bacillati</taxon>
        <taxon>Actinomycetota</taxon>
        <taxon>Actinomycetes</taxon>
        <taxon>Micrococcales</taxon>
        <taxon>Microbacteriaceae</taxon>
        <taxon>Gryllotalpicola</taxon>
    </lineage>
</organism>
<dbReference type="EC" id="3.6.1.7" evidence="2 5"/>
<evidence type="ECO:0000256" key="5">
    <source>
        <dbReference type="PROSITE-ProRule" id="PRU00520"/>
    </source>
</evidence>
<dbReference type="PROSITE" id="PS00150">
    <property type="entry name" value="ACYLPHOSPHATASE_1"/>
    <property type="match status" value="1"/>
</dbReference>
<dbReference type="Proteomes" id="UP001500213">
    <property type="component" value="Unassembled WGS sequence"/>
</dbReference>
<evidence type="ECO:0000256" key="7">
    <source>
        <dbReference type="RuleBase" id="RU004168"/>
    </source>
</evidence>
<dbReference type="PROSITE" id="PS00151">
    <property type="entry name" value="ACYLPHOSPHATASE_2"/>
    <property type="match status" value="1"/>
</dbReference>
<dbReference type="PANTHER" id="PTHR47268">
    <property type="entry name" value="ACYLPHOSPHATASE"/>
    <property type="match status" value="1"/>
</dbReference>
<keyword evidence="10" id="KW-1185">Reference proteome</keyword>
<evidence type="ECO:0000313" key="10">
    <source>
        <dbReference type="Proteomes" id="UP001500213"/>
    </source>
</evidence>
<dbReference type="PROSITE" id="PS51160">
    <property type="entry name" value="ACYLPHOSPHATASE_3"/>
    <property type="match status" value="1"/>
</dbReference>
<dbReference type="EMBL" id="BAABBX010000009">
    <property type="protein sequence ID" value="GAA4187559.1"/>
    <property type="molecule type" value="Genomic_DNA"/>
</dbReference>
<feature type="domain" description="Acylphosphatase-like" evidence="8">
    <location>
        <begin position="1"/>
        <end position="86"/>
    </location>
</feature>
<evidence type="ECO:0000259" key="8">
    <source>
        <dbReference type="PROSITE" id="PS51160"/>
    </source>
</evidence>
<name>A0ABP8AQM3_9MICO</name>
<evidence type="ECO:0000256" key="2">
    <source>
        <dbReference type="ARBA" id="ARBA00012150"/>
    </source>
</evidence>
<dbReference type="SUPFAM" id="SSF54975">
    <property type="entry name" value="Acylphosphatase/BLUF domain-like"/>
    <property type="match status" value="1"/>
</dbReference>
<comment type="catalytic activity">
    <reaction evidence="4 5 6">
        <text>an acyl phosphate + H2O = a carboxylate + phosphate + H(+)</text>
        <dbReference type="Rhea" id="RHEA:14965"/>
        <dbReference type="ChEBI" id="CHEBI:15377"/>
        <dbReference type="ChEBI" id="CHEBI:15378"/>
        <dbReference type="ChEBI" id="CHEBI:29067"/>
        <dbReference type="ChEBI" id="CHEBI:43474"/>
        <dbReference type="ChEBI" id="CHEBI:59918"/>
        <dbReference type="EC" id="3.6.1.7"/>
    </reaction>
</comment>